<name>B3QVQ9_CHLT3</name>
<organism evidence="2 3">
    <name type="scientific">Chloroherpeton thalassium (strain ATCC 35110 / GB-78)</name>
    <dbReference type="NCBI Taxonomy" id="517418"/>
    <lineage>
        <taxon>Bacteria</taxon>
        <taxon>Pseudomonadati</taxon>
        <taxon>Chlorobiota</taxon>
        <taxon>Chlorobiia</taxon>
        <taxon>Chlorobiales</taxon>
        <taxon>Chloroherpetonaceae</taxon>
        <taxon>Chloroherpeton</taxon>
    </lineage>
</organism>
<dbReference type="InterPro" id="IPR032711">
    <property type="entry name" value="SoxY"/>
</dbReference>
<dbReference type="Gene3D" id="2.60.40.2470">
    <property type="entry name" value="SoxY domain"/>
    <property type="match status" value="1"/>
</dbReference>
<dbReference type="KEGG" id="cts:Ctha_0646"/>
<reference evidence="2 3" key="1">
    <citation type="submission" date="2008-06" db="EMBL/GenBank/DDBJ databases">
        <title>Complete sequence of Chloroherpeton thalassium ATCC 35110.</title>
        <authorList>
            <consortium name="US DOE Joint Genome Institute"/>
            <person name="Lucas S."/>
            <person name="Copeland A."/>
            <person name="Lapidus A."/>
            <person name="Glavina del Rio T."/>
            <person name="Dalin E."/>
            <person name="Tice H."/>
            <person name="Bruce D."/>
            <person name="Goodwin L."/>
            <person name="Pitluck S."/>
            <person name="Schmutz J."/>
            <person name="Larimer F."/>
            <person name="Land M."/>
            <person name="Hauser L."/>
            <person name="Kyrpides N."/>
            <person name="Mikhailova N."/>
            <person name="Liu Z."/>
            <person name="Li T."/>
            <person name="Zhao F."/>
            <person name="Overmann J."/>
            <person name="Bryant D.A."/>
            <person name="Richardson P."/>
        </authorList>
    </citation>
    <scope>NUCLEOTIDE SEQUENCE [LARGE SCALE GENOMIC DNA]</scope>
    <source>
        <strain evidence="3">ATCC 35110 / GB-78</strain>
    </source>
</reference>
<dbReference type="AlphaFoldDB" id="B3QVQ9"/>
<dbReference type="PIRSF" id="PIRSF010312">
    <property type="entry name" value="Sulphur_oxidation_SoxY"/>
    <property type="match status" value="1"/>
</dbReference>
<dbReference type="RefSeq" id="WP_012499200.1">
    <property type="nucleotide sequence ID" value="NC_011026.1"/>
</dbReference>
<gene>
    <name evidence="2" type="ordered locus">Ctha_0646</name>
</gene>
<dbReference type="STRING" id="517418.Ctha_0646"/>
<sequence length="146" mass="16106">MNRREFLQKALASAALASFVPGELFALWNKKAFSADDFQEALKAVYGNQNFITTDKIAIDVPDVATNSATVPISAKTDLKGVQSMAFFVEKNKAPLTLFTEFTPKMIPFLSTRIKMRETSNVSVVVKANGKYYITSKKVKVNAQAC</sequence>
<dbReference type="HOGENOM" id="CLU_118521_0_0_10"/>
<evidence type="ECO:0000313" key="2">
    <source>
        <dbReference type="EMBL" id="ACF13116.1"/>
    </source>
</evidence>
<dbReference type="InterPro" id="IPR016568">
    <property type="entry name" value="Sulphur_oxidation_SoxY"/>
</dbReference>
<keyword evidence="3" id="KW-1185">Reference proteome</keyword>
<evidence type="ECO:0000313" key="3">
    <source>
        <dbReference type="Proteomes" id="UP000001208"/>
    </source>
</evidence>
<dbReference type="NCBIfam" id="TIGR04488">
    <property type="entry name" value="SoxY_true_GGCGG"/>
    <property type="match status" value="1"/>
</dbReference>
<dbReference type="EMBL" id="CP001100">
    <property type="protein sequence ID" value="ACF13116.1"/>
    <property type="molecule type" value="Genomic_DNA"/>
</dbReference>
<evidence type="ECO:0000259" key="1">
    <source>
        <dbReference type="Pfam" id="PF13501"/>
    </source>
</evidence>
<dbReference type="OrthoDB" id="598056at2"/>
<feature type="domain" description="Ig-like SoxY" evidence="1">
    <location>
        <begin position="43"/>
        <end position="146"/>
    </location>
</feature>
<protein>
    <submittedName>
        <fullName evidence="2">Sulfur oxidation protein SoxY</fullName>
    </submittedName>
</protein>
<proteinExistence type="predicted"/>
<dbReference type="eggNOG" id="COG5501">
    <property type="taxonomic scope" value="Bacteria"/>
</dbReference>
<dbReference type="InterPro" id="IPR038162">
    <property type="entry name" value="SoxY_sf"/>
</dbReference>
<dbReference type="Pfam" id="PF13501">
    <property type="entry name" value="SoxY"/>
    <property type="match status" value="1"/>
</dbReference>
<dbReference type="Proteomes" id="UP000001208">
    <property type="component" value="Chromosome"/>
</dbReference>
<accession>B3QVQ9</accession>